<evidence type="ECO:0000256" key="4">
    <source>
        <dbReference type="ARBA" id="ARBA00022777"/>
    </source>
</evidence>
<dbReference type="SUPFAM" id="SSF53613">
    <property type="entry name" value="Ribokinase-like"/>
    <property type="match status" value="1"/>
</dbReference>
<keyword evidence="8" id="KW-1185">Reference proteome</keyword>
<dbReference type="GO" id="GO:0016301">
    <property type="term" value="F:kinase activity"/>
    <property type="evidence" value="ECO:0007669"/>
    <property type="project" value="UniProtKB-KW"/>
</dbReference>
<evidence type="ECO:0000259" key="6">
    <source>
        <dbReference type="Pfam" id="PF00294"/>
    </source>
</evidence>
<dbReference type="PANTHER" id="PTHR43085">
    <property type="entry name" value="HEXOKINASE FAMILY MEMBER"/>
    <property type="match status" value="1"/>
</dbReference>
<reference evidence="8" key="1">
    <citation type="submission" date="2017-05" db="EMBL/GenBank/DDBJ databases">
        <title>Complete and WGS of Bordetella genogroups.</title>
        <authorList>
            <person name="Spilker T."/>
            <person name="Lipuma J."/>
        </authorList>
    </citation>
    <scope>NUCLEOTIDE SEQUENCE [LARGE SCALE GENOMIC DNA]</scope>
    <source>
        <strain evidence="8">AU18089</strain>
    </source>
</reference>
<dbReference type="EMBL" id="NEVK01000003">
    <property type="protein sequence ID" value="OZI24554.1"/>
    <property type="molecule type" value="Genomic_DNA"/>
</dbReference>
<dbReference type="GO" id="GO:0005524">
    <property type="term" value="F:ATP binding"/>
    <property type="evidence" value="ECO:0007669"/>
    <property type="project" value="UniProtKB-KW"/>
</dbReference>
<dbReference type="Proteomes" id="UP000216947">
    <property type="component" value="Unassembled WGS sequence"/>
</dbReference>
<evidence type="ECO:0000256" key="2">
    <source>
        <dbReference type="ARBA" id="ARBA00022679"/>
    </source>
</evidence>
<name>A0A261RHN5_9BORD</name>
<dbReference type="CDD" id="cd01166">
    <property type="entry name" value="KdgK"/>
    <property type="match status" value="1"/>
</dbReference>
<organism evidence="7 8">
    <name type="scientific">Bordetella genomosp. 7</name>
    <dbReference type="NCBI Taxonomy" id="1416805"/>
    <lineage>
        <taxon>Bacteria</taxon>
        <taxon>Pseudomonadati</taxon>
        <taxon>Pseudomonadota</taxon>
        <taxon>Betaproteobacteria</taxon>
        <taxon>Burkholderiales</taxon>
        <taxon>Alcaligenaceae</taxon>
        <taxon>Bordetella</taxon>
    </lineage>
</organism>
<evidence type="ECO:0000313" key="8">
    <source>
        <dbReference type="Proteomes" id="UP000216947"/>
    </source>
</evidence>
<evidence type="ECO:0000256" key="3">
    <source>
        <dbReference type="ARBA" id="ARBA00022741"/>
    </source>
</evidence>
<comment type="caution">
    <text evidence="7">The sequence shown here is derived from an EMBL/GenBank/DDBJ whole genome shotgun (WGS) entry which is preliminary data.</text>
</comment>
<dbReference type="InterPro" id="IPR011611">
    <property type="entry name" value="PfkB_dom"/>
</dbReference>
<dbReference type="RefSeq" id="WP_094796023.1">
    <property type="nucleotide sequence ID" value="NZ_NEVK01000003.1"/>
</dbReference>
<dbReference type="AlphaFoldDB" id="A0A261RHN5"/>
<gene>
    <name evidence="7" type="ORF">CAL19_03315</name>
</gene>
<keyword evidence="4 7" id="KW-0418">Kinase</keyword>
<proteinExistence type="inferred from homology"/>
<feature type="domain" description="Carbohydrate kinase PfkB" evidence="6">
    <location>
        <begin position="23"/>
        <end position="297"/>
    </location>
</feature>
<evidence type="ECO:0000256" key="5">
    <source>
        <dbReference type="ARBA" id="ARBA00022840"/>
    </source>
</evidence>
<evidence type="ECO:0000313" key="7">
    <source>
        <dbReference type="EMBL" id="OZI24554.1"/>
    </source>
</evidence>
<keyword evidence="5" id="KW-0067">ATP-binding</keyword>
<accession>A0A261RHN5</accession>
<dbReference type="Gene3D" id="3.40.1190.20">
    <property type="match status" value="1"/>
</dbReference>
<comment type="similarity">
    <text evidence="1">Belongs to the carbohydrate kinase PfkB family.</text>
</comment>
<dbReference type="InterPro" id="IPR050306">
    <property type="entry name" value="PfkB_Carbo_kinase"/>
</dbReference>
<sequence length="319" mass="33289">MADFDVVGLGEPLIEFNQTRAGDPQYLQGFGGDTSNAVIAAARQGARCAYLTRVGDDAFGAQLLQLLRSEHVDTSGVRVDAEAHTGVYFVQHGPDGHVFSYLRRDSAASRMQPSDLDGGPLERARYLHVSGISMAISASACDTVFAAMERMRAAGGQVSLDSNLRLRLWPVARARAVLREALAQADLFLPSLDDMRHLTGHEDPQRTLDWIRAAGAPGVVVLKLGKEGALVDDGQARTMVPGLTVRAVDATGAGDCFAGNLLARRCAGEGWLDSVRYANAAAALSTTGYGAVGPLPDADAVGAFIAAQVGGLAGGAVSG</sequence>
<keyword evidence="3" id="KW-0547">Nucleotide-binding</keyword>
<dbReference type="Pfam" id="PF00294">
    <property type="entry name" value="PfkB"/>
    <property type="match status" value="1"/>
</dbReference>
<dbReference type="PANTHER" id="PTHR43085:SF1">
    <property type="entry name" value="PSEUDOURIDINE KINASE-RELATED"/>
    <property type="match status" value="1"/>
</dbReference>
<dbReference type="InterPro" id="IPR029056">
    <property type="entry name" value="Ribokinase-like"/>
</dbReference>
<protein>
    <submittedName>
        <fullName evidence="7">2-dehydro-3-deoxygluconokinase</fullName>
    </submittedName>
</protein>
<keyword evidence="2" id="KW-0808">Transferase</keyword>
<evidence type="ECO:0000256" key="1">
    <source>
        <dbReference type="ARBA" id="ARBA00010688"/>
    </source>
</evidence>